<evidence type="ECO:0000256" key="4">
    <source>
        <dbReference type="ARBA" id="ARBA00022989"/>
    </source>
</evidence>
<evidence type="ECO:0000256" key="3">
    <source>
        <dbReference type="ARBA" id="ARBA00022692"/>
    </source>
</evidence>
<dbReference type="InterPro" id="IPR036869">
    <property type="entry name" value="J_dom_sf"/>
</dbReference>
<dbReference type="PRINTS" id="PR00625">
    <property type="entry name" value="JDOMAIN"/>
</dbReference>
<dbReference type="InterPro" id="IPR001623">
    <property type="entry name" value="DnaJ_domain"/>
</dbReference>
<dbReference type="AlphaFoldDB" id="A0A250KVR9"/>
<dbReference type="GO" id="GO:0051087">
    <property type="term" value="F:protein-folding chaperone binding"/>
    <property type="evidence" value="ECO:0007669"/>
    <property type="project" value="InterPro"/>
</dbReference>
<evidence type="ECO:0000313" key="11">
    <source>
        <dbReference type="Proteomes" id="UP000266313"/>
    </source>
</evidence>
<comment type="domain">
    <text evidence="7">The transmembrane domain is a dimerization domain.</text>
</comment>
<feature type="transmembrane region" description="Helical" evidence="8">
    <location>
        <begin position="12"/>
        <end position="29"/>
    </location>
</feature>
<evidence type="ECO:0000313" key="10">
    <source>
        <dbReference type="EMBL" id="BBA35707.1"/>
    </source>
</evidence>
<dbReference type="Gene3D" id="1.10.3680.10">
    <property type="entry name" value="TerB-like"/>
    <property type="match status" value="1"/>
</dbReference>
<keyword evidence="1 7" id="KW-1003">Cell membrane</keyword>
<keyword evidence="2 7" id="KW-0997">Cell inner membrane</keyword>
<dbReference type="InterPro" id="IPR023749">
    <property type="entry name" value="DjlA"/>
</dbReference>
<dbReference type="PROSITE" id="PS50076">
    <property type="entry name" value="DNAJ_2"/>
    <property type="match status" value="1"/>
</dbReference>
<comment type="function">
    <text evidence="7">Regulatory DnaK co-chaperone. Direct interaction between DnaK and DjlA is needed for the induction of the wcaABCDE operon, involved in the synthesis of a colanic acid polysaccharide capsule, possibly through activation of the RcsB/RcsC phosphotransfer signaling pathway. The colanic acid capsule may help the bacterium survive conditions outside the host.</text>
</comment>
<dbReference type="InterPro" id="IPR029024">
    <property type="entry name" value="TerB-like"/>
</dbReference>
<dbReference type="EMBL" id="AP017928">
    <property type="protein sequence ID" value="BBA35707.1"/>
    <property type="molecule type" value="Genomic_DNA"/>
</dbReference>
<dbReference type="GO" id="GO:0005886">
    <property type="term" value="C:plasma membrane"/>
    <property type="evidence" value="ECO:0007669"/>
    <property type="project" value="UniProtKB-SubCell"/>
</dbReference>
<gene>
    <name evidence="7" type="primary">djlA</name>
    <name evidence="10" type="ORF">sS8_3770</name>
</gene>
<evidence type="ECO:0000256" key="1">
    <source>
        <dbReference type="ARBA" id="ARBA00022475"/>
    </source>
</evidence>
<keyword evidence="11" id="KW-1185">Reference proteome</keyword>
<feature type="domain" description="J" evidence="9">
    <location>
        <begin position="210"/>
        <end position="274"/>
    </location>
</feature>
<dbReference type="SUPFAM" id="SSF46565">
    <property type="entry name" value="Chaperone J-domain"/>
    <property type="match status" value="1"/>
</dbReference>
<dbReference type="Proteomes" id="UP000266313">
    <property type="component" value="Chromosome"/>
</dbReference>
<feature type="topological domain" description="Periplasmic" evidence="7">
    <location>
        <begin position="1"/>
        <end position="6"/>
    </location>
</feature>
<dbReference type="InterPro" id="IPR050817">
    <property type="entry name" value="DjlA_DnaK_co-chaperone"/>
</dbReference>
<dbReference type="Gene3D" id="1.10.287.110">
    <property type="entry name" value="DnaJ domain"/>
    <property type="match status" value="1"/>
</dbReference>
<dbReference type="RefSeq" id="WP_119631006.1">
    <property type="nucleotide sequence ID" value="NZ_AP017928.1"/>
</dbReference>
<evidence type="ECO:0000256" key="6">
    <source>
        <dbReference type="ARBA" id="ARBA00023186"/>
    </source>
</evidence>
<protein>
    <recommendedName>
        <fullName evidence="7">Co-chaperone protein DjlA</fullName>
    </recommendedName>
</protein>
<evidence type="ECO:0000256" key="8">
    <source>
        <dbReference type="SAM" id="Phobius"/>
    </source>
</evidence>
<dbReference type="SUPFAM" id="SSF158682">
    <property type="entry name" value="TerB-like"/>
    <property type="match status" value="1"/>
</dbReference>
<feature type="topological domain" description="Cytoplasmic" evidence="7">
    <location>
        <begin position="31"/>
        <end position="275"/>
    </location>
</feature>
<dbReference type="Pfam" id="PF05099">
    <property type="entry name" value="TerB"/>
    <property type="match status" value="1"/>
</dbReference>
<dbReference type="CDD" id="cd06257">
    <property type="entry name" value="DnaJ"/>
    <property type="match status" value="1"/>
</dbReference>
<organism evidence="10 11">
    <name type="scientific">Methylocaldum marinum</name>
    <dbReference type="NCBI Taxonomy" id="1432792"/>
    <lineage>
        <taxon>Bacteria</taxon>
        <taxon>Pseudomonadati</taxon>
        <taxon>Pseudomonadota</taxon>
        <taxon>Gammaproteobacteria</taxon>
        <taxon>Methylococcales</taxon>
        <taxon>Methylococcaceae</taxon>
        <taxon>Methylocaldum</taxon>
    </lineage>
</organism>
<keyword evidence="6 7" id="KW-0143">Chaperone</keyword>
<evidence type="ECO:0000256" key="2">
    <source>
        <dbReference type="ARBA" id="ARBA00022519"/>
    </source>
</evidence>
<dbReference type="CDD" id="cd07316">
    <property type="entry name" value="terB_like_DjlA"/>
    <property type="match status" value="1"/>
</dbReference>
<dbReference type="KEGG" id="mmai:sS8_3770"/>
<proteinExistence type="inferred from homology"/>
<dbReference type="HAMAP" id="MF_01153">
    <property type="entry name" value="DjlA"/>
    <property type="match status" value="1"/>
</dbReference>
<accession>A0A250KVR9</accession>
<keyword evidence="5 7" id="KW-0472">Membrane</keyword>
<dbReference type="SMART" id="SM00271">
    <property type="entry name" value="DnaJ"/>
    <property type="match status" value="1"/>
</dbReference>
<dbReference type="Pfam" id="PF00226">
    <property type="entry name" value="DnaJ"/>
    <property type="match status" value="1"/>
</dbReference>
<evidence type="ECO:0000256" key="7">
    <source>
        <dbReference type="HAMAP-Rule" id="MF_01153"/>
    </source>
</evidence>
<dbReference type="InterPro" id="IPR007791">
    <property type="entry name" value="DjlA_N"/>
</dbReference>
<comment type="subcellular location">
    <subcellularLocation>
        <location evidence="7">Cell inner membrane</location>
        <topology evidence="7">Single-pass type III membrane protein</topology>
    </subcellularLocation>
</comment>
<keyword evidence="3 7" id="KW-0812">Transmembrane</keyword>
<evidence type="ECO:0000256" key="5">
    <source>
        <dbReference type="ARBA" id="ARBA00023136"/>
    </source>
</evidence>
<comment type="subunit">
    <text evidence="7">Homodimer.</text>
</comment>
<dbReference type="OrthoDB" id="9782583at2"/>
<evidence type="ECO:0000259" key="9">
    <source>
        <dbReference type="PROSITE" id="PS50076"/>
    </source>
</evidence>
<sequence>MNWLGKVVGGTFGLFMGGPLFAILGAALGHQFDRVMGNVGLLQTDFVPGTQNRAQMAFFTATFAVMGHIAKADGRVSEAEIKSARAIMDRMGLSADMRKTAIRLFNEGKRPGFPLDGTLDQFRSECRRGSSLLRLFIELQLEAAYADGVLHSGEEQLLLRICDRLRFSRFEFHAIKARMEAELRFARTENQYSQWRRERAAGARRTSTSDAYAVLGVTPSASDQEIRRAYRRLMSQHHPDKLVANGLSEEMVKLATEKTQQIRSAYEVIAKARKL</sequence>
<keyword evidence="4 7" id="KW-1133">Transmembrane helix</keyword>
<name>A0A250KVR9_9GAMM</name>
<reference evidence="10 11" key="1">
    <citation type="submission" date="2016-12" db="EMBL/GenBank/DDBJ databases">
        <title>Genome sequencing of Methylocaldum marinum.</title>
        <authorList>
            <person name="Takeuchi M."/>
            <person name="Kamagata Y."/>
            <person name="Hiraoka S."/>
            <person name="Oshima K."/>
            <person name="Hattori M."/>
            <person name="Iwasaki W."/>
        </authorList>
    </citation>
    <scope>NUCLEOTIDE SEQUENCE [LARGE SCALE GENOMIC DNA]</scope>
    <source>
        <strain evidence="10 11">S8</strain>
    </source>
</reference>
<dbReference type="PANTHER" id="PTHR24074">
    <property type="entry name" value="CO-CHAPERONE PROTEIN DJLA"/>
    <property type="match status" value="1"/>
</dbReference>
<dbReference type="NCBIfam" id="NF006948">
    <property type="entry name" value="PRK09430.1"/>
    <property type="match status" value="1"/>
</dbReference>